<feature type="chain" id="PRO_5013369205" evidence="2">
    <location>
        <begin position="22"/>
        <end position="414"/>
    </location>
</feature>
<gene>
    <name evidence="3" type="ORF">BTJ68_07176</name>
</gene>
<protein>
    <submittedName>
        <fullName evidence="3">Uncharacterized protein</fullName>
    </submittedName>
</protein>
<name>A0A1Z5TAC7_HORWE</name>
<dbReference type="STRING" id="1157616.A0A1Z5TAC7"/>
<reference evidence="3 4" key="1">
    <citation type="submission" date="2017-01" db="EMBL/GenBank/DDBJ databases">
        <title>The recent genome duplication of the halophilic yeast Hortaea werneckii: insights from long-read sequencing.</title>
        <authorList>
            <person name="Sinha S."/>
            <person name="Flibotte S."/>
            <person name="Neira M."/>
            <person name="Lenassi M."/>
            <person name="Gostincar C."/>
            <person name="Stajich J.E."/>
            <person name="Nislow C.E."/>
        </authorList>
    </citation>
    <scope>NUCLEOTIDE SEQUENCE [LARGE SCALE GENOMIC DNA]</scope>
    <source>
        <strain evidence="3 4">EXF-2000</strain>
    </source>
</reference>
<dbReference type="AlphaFoldDB" id="A0A1Z5TAC7"/>
<feature type="signal peptide" evidence="2">
    <location>
        <begin position="1"/>
        <end position="21"/>
    </location>
</feature>
<organism evidence="3 4">
    <name type="scientific">Hortaea werneckii EXF-2000</name>
    <dbReference type="NCBI Taxonomy" id="1157616"/>
    <lineage>
        <taxon>Eukaryota</taxon>
        <taxon>Fungi</taxon>
        <taxon>Dikarya</taxon>
        <taxon>Ascomycota</taxon>
        <taxon>Pezizomycotina</taxon>
        <taxon>Dothideomycetes</taxon>
        <taxon>Dothideomycetidae</taxon>
        <taxon>Mycosphaerellales</taxon>
        <taxon>Teratosphaeriaceae</taxon>
        <taxon>Hortaea</taxon>
    </lineage>
</organism>
<dbReference type="OrthoDB" id="3937708at2759"/>
<dbReference type="EMBL" id="MUNK01000083">
    <property type="protein sequence ID" value="OTA32973.1"/>
    <property type="molecule type" value="Genomic_DNA"/>
</dbReference>
<accession>A0A1Z5TAC7</accession>
<keyword evidence="4" id="KW-1185">Reference proteome</keyword>
<feature type="region of interest" description="Disordered" evidence="1">
    <location>
        <begin position="221"/>
        <end position="242"/>
    </location>
</feature>
<dbReference type="Proteomes" id="UP000194280">
    <property type="component" value="Unassembled WGS sequence"/>
</dbReference>
<comment type="caution">
    <text evidence="3">The sequence shown here is derived from an EMBL/GenBank/DDBJ whole genome shotgun (WGS) entry which is preliminary data.</text>
</comment>
<evidence type="ECO:0000313" key="4">
    <source>
        <dbReference type="Proteomes" id="UP000194280"/>
    </source>
</evidence>
<proteinExistence type="predicted"/>
<dbReference type="VEuPathDB" id="FungiDB:BTJ68_07176"/>
<sequence>MPYLKFASSALALSLAHSVLAQDECPPPGTCQSFGVDFTDGGTFFQNTLSNEQFNATQEFEGCQDDTSNNILIGPTGDSFECGGTSLVPADQDMTFSCPVQKSALESGDYSIVVISNNGGCNPIAFQRDFIINAAPQETETVTPTVTIETAFTPVVSSTETETSLVTRTARTSTVTVPRWNFNPTYTVYPRPTYTWIKDPIWTYTSTKNVPTVVATSTIQSTAPCSQAPTKRDPQPTTVPPPLEEKFQELADICRRVVNALRWKERDVLPGRSASTEFKRAIIEGRAIDPKAKEAWLRERHERLAAKNAGGIQKRAPDAPTVTITDSSAASTVTSTTSTAPTSTIFATTVVQSTTTTTPLATISRGFNFGISRETASQRTITKTIPVLGTQITVTSTTEATATVTDITTPTSCP</sequence>
<evidence type="ECO:0000256" key="2">
    <source>
        <dbReference type="SAM" id="SignalP"/>
    </source>
</evidence>
<dbReference type="InParanoid" id="A0A1Z5TAC7"/>
<keyword evidence="2" id="KW-0732">Signal</keyword>
<evidence type="ECO:0000313" key="3">
    <source>
        <dbReference type="EMBL" id="OTA32973.1"/>
    </source>
</evidence>
<evidence type="ECO:0000256" key="1">
    <source>
        <dbReference type="SAM" id="MobiDB-lite"/>
    </source>
</evidence>